<sequence>MAQPHGDGTRQDGDGTDRPPPRGLILDFAGVLTRGTGTSHRAWCEREGLAPDAWWRTLTGDPAVRALYADLEVGRIGQAEWNRRVAPALGLADHVDLMGRAWSTVRPAVRMIALARAARAAGHTVALLSNSFGTDPYDPYAALGLWELFDVAVISERVGLAKPDPAIYRLVLEAMGLPGRACVFVDDQPANLPPARALGVETVLADGEDATVERVAALLGLPPVPAG</sequence>
<name>A0ABN2WCA4_9ACTN</name>
<reference evidence="2 3" key="1">
    <citation type="journal article" date="2019" name="Int. J. Syst. Evol. Microbiol.">
        <title>The Global Catalogue of Microorganisms (GCM) 10K type strain sequencing project: providing services to taxonomists for standard genome sequencing and annotation.</title>
        <authorList>
            <consortium name="The Broad Institute Genomics Platform"/>
            <consortium name="The Broad Institute Genome Sequencing Center for Infectious Disease"/>
            <person name="Wu L."/>
            <person name="Ma J."/>
        </authorList>
    </citation>
    <scope>NUCLEOTIDE SEQUENCE [LARGE SCALE GENOMIC DNA]</scope>
    <source>
        <strain evidence="2 3">JCM 14559</strain>
    </source>
</reference>
<keyword evidence="2" id="KW-0378">Hydrolase</keyword>
<gene>
    <name evidence="2" type="ORF">GCM10009759_11690</name>
</gene>
<dbReference type="Gene3D" id="1.10.150.240">
    <property type="entry name" value="Putative phosphatase, domain 2"/>
    <property type="match status" value="1"/>
</dbReference>
<feature type="compositionally biased region" description="Basic and acidic residues" evidence="1">
    <location>
        <begin position="7"/>
        <end position="20"/>
    </location>
</feature>
<dbReference type="InterPro" id="IPR052898">
    <property type="entry name" value="ACAD10-like"/>
</dbReference>
<dbReference type="SUPFAM" id="SSF56784">
    <property type="entry name" value="HAD-like"/>
    <property type="match status" value="1"/>
</dbReference>
<keyword evidence="3" id="KW-1185">Reference proteome</keyword>
<dbReference type="NCBIfam" id="TIGR01509">
    <property type="entry name" value="HAD-SF-IA-v3"/>
    <property type="match status" value="1"/>
</dbReference>
<dbReference type="InterPro" id="IPR006439">
    <property type="entry name" value="HAD-SF_hydro_IA"/>
</dbReference>
<dbReference type="Proteomes" id="UP001500897">
    <property type="component" value="Unassembled WGS sequence"/>
</dbReference>
<dbReference type="InterPro" id="IPR023214">
    <property type="entry name" value="HAD_sf"/>
</dbReference>
<protein>
    <submittedName>
        <fullName evidence="2">HAD-IA family hydrolase</fullName>
    </submittedName>
</protein>
<evidence type="ECO:0000313" key="3">
    <source>
        <dbReference type="Proteomes" id="UP001500897"/>
    </source>
</evidence>
<dbReference type="PANTHER" id="PTHR47829:SF1">
    <property type="entry name" value="HAD FAMILY PHOSPHATASE"/>
    <property type="match status" value="1"/>
</dbReference>
<dbReference type="InterPro" id="IPR023198">
    <property type="entry name" value="PGP-like_dom2"/>
</dbReference>
<accession>A0ABN2WCA4</accession>
<feature type="region of interest" description="Disordered" evidence="1">
    <location>
        <begin position="1"/>
        <end position="21"/>
    </location>
</feature>
<dbReference type="Pfam" id="PF00702">
    <property type="entry name" value="Hydrolase"/>
    <property type="match status" value="1"/>
</dbReference>
<evidence type="ECO:0000313" key="2">
    <source>
        <dbReference type="EMBL" id="GAA2089076.1"/>
    </source>
</evidence>
<dbReference type="EMBL" id="BAAANS010000005">
    <property type="protein sequence ID" value="GAA2089076.1"/>
    <property type="molecule type" value="Genomic_DNA"/>
</dbReference>
<dbReference type="GO" id="GO:0016787">
    <property type="term" value="F:hydrolase activity"/>
    <property type="evidence" value="ECO:0007669"/>
    <property type="project" value="UniProtKB-KW"/>
</dbReference>
<dbReference type="PRINTS" id="PR00413">
    <property type="entry name" value="HADHALOGNASE"/>
</dbReference>
<dbReference type="PANTHER" id="PTHR47829">
    <property type="entry name" value="HYDROLASE, PUTATIVE (AFU_ORTHOLOGUE AFUA_1G12880)-RELATED"/>
    <property type="match status" value="1"/>
</dbReference>
<comment type="caution">
    <text evidence="2">The sequence shown here is derived from an EMBL/GenBank/DDBJ whole genome shotgun (WGS) entry which is preliminary data.</text>
</comment>
<organism evidence="2 3">
    <name type="scientific">Kitasatospora saccharophila</name>
    <dbReference type="NCBI Taxonomy" id="407973"/>
    <lineage>
        <taxon>Bacteria</taxon>
        <taxon>Bacillati</taxon>
        <taxon>Actinomycetota</taxon>
        <taxon>Actinomycetes</taxon>
        <taxon>Kitasatosporales</taxon>
        <taxon>Streptomycetaceae</taxon>
        <taxon>Kitasatospora</taxon>
    </lineage>
</organism>
<evidence type="ECO:0000256" key="1">
    <source>
        <dbReference type="SAM" id="MobiDB-lite"/>
    </source>
</evidence>
<dbReference type="InterPro" id="IPR036412">
    <property type="entry name" value="HAD-like_sf"/>
</dbReference>
<dbReference type="Gene3D" id="3.40.50.1000">
    <property type="entry name" value="HAD superfamily/HAD-like"/>
    <property type="match status" value="1"/>
</dbReference>
<dbReference type="RefSeq" id="WP_380272737.1">
    <property type="nucleotide sequence ID" value="NZ_BAAANS010000005.1"/>
</dbReference>
<proteinExistence type="predicted"/>